<organism evidence="1">
    <name type="scientific">freshwater metagenome</name>
    <dbReference type="NCBI Taxonomy" id="449393"/>
    <lineage>
        <taxon>unclassified sequences</taxon>
        <taxon>metagenomes</taxon>
        <taxon>ecological metagenomes</taxon>
    </lineage>
</organism>
<dbReference type="SUPFAM" id="SSF56059">
    <property type="entry name" value="Glutathione synthetase ATP-binding domain-like"/>
    <property type="match status" value="1"/>
</dbReference>
<dbReference type="AlphaFoldDB" id="A0A6J6EXP7"/>
<sequence length="273" mass="30165">MKPPYIGIITQAWGQSAYQSEAVKLGVQIRSENVSMSAETLIEFAKDLDFVYVDPKIISLPAIKSAEKSGVKVYPTSKTLEKLGQISMHSTQGEHLSILVARSAHAQAVTWPITLLTGDISITPLPGITDEISQEIQVSALELADEIGLVGGFEIYVDAVDYKKLVGVNFLIPNAKYWSQIGCTTNFYEQSLRAVLDLPLGSIELLSNYVVTGDLETDPESDDYRPYLHLMARNPKLKFDQSIKKVGIIGEELETLLTEVIHAQQYYSGKILE</sequence>
<dbReference type="EMBL" id="CAEZTW010000041">
    <property type="protein sequence ID" value="CAB4579454.1"/>
    <property type="molecule type" value="Genomic_DNA"/>
</dbReference>
<reference evidence="1" key="1">
    <citation type="submission" date="2020-05" db="EMBL/GenBank/DDBJ databases">
        <authorList>
            <person name="Chiriac C."/>
            <person name="Salcher M."/>
            <person name="Ghai R."/>
            <person name="Kavagutti S V."/>
        </authorList>
    </citation>
    <scope>NUCLEOTIDE SEQUENCE</scope>
</reference>
<name>A0A6J6EXP7_9ZZZZ</name>
<dbReference type="Gene3D" id="3.30.470.20">
    <property type="entry name" value="ATP-grasp fold, B domain"/>
    <property type="match status" value="1"/>
</dbReference>
<gene>
    <name evidence="1" type="ORF">UFOPK1766_00357</name>
</gene>
<dbReference type="GO" id="GO:0005829">
    <property type="term" value="C:cytosol"/>
    <property type="evidence" value="ECO:0007669"/>
    <property type="project" value="TreeGrafter"/>
</dbReference>
<dbReference type="PANTHER" id="PTHR11609:SF5">
    <property type="entry name" value="PHOSPHORIBOSYLAMINOIMIDAZOLE CARBOXYLASE"/>
    <property type="match status" value="1"/>
</dbReference>
<evidence type="ECO:0000313" key="1">
    <source>
        <dbReference type="EMBL" id="CAB4579454.1"/>
    </source>
</evidence>
<accession>A0A6J6EXP7</accession>
<proteinExistence type="predicted"/>
<dbReference type="PANTHER" id="PTHR11609">
    <property type="entry name" value="PURINE BIOSYNTHESIS PROTEIN 6/7, PUR6/7"/>
    <property type="match status" value="1"/>
</dbReference>
<protein>
    <submittedName>
        <fullName evidence="1">Unannotated protein</fullName>
    </submittedName>
</protein>